<accession>A0ABX7P816</accession>
<evidence type="ECO:0000313" key="2">
    <source>
        <dbReference type="Proteomes" id="UP000662747"/>
    </source>
</evidence>
<reference evidence="1 2" key="1">
    <citation type="submission" date="2021-02" db="EMBL/GenBank/DDBJ databases">
        <title>De Novo genome assembly of isolated myxobacteria.</title>
        <authorList>
            <person name="Stevens D.C."/>
        </authorList>
    </citation>
    <scope>NUCLEOTIDE SEQUENCE [LARGE SCALE GENOMIC DNA]</scope>
    <source>
        <strain evidence="2">SCPEA02</strain>
    </source>
</reference>
<name>A0ABX7P816_9BACT</name>
<sequence length="207" mass="22133">MLGRFRKRAALLVLGVAATPGCIPEPVDVTGKRCGPDQSCGPGLQCLAGRCSAENETQRPANLVSNSGFEEGAQGWETSGVLTSEAPGFTGSVAARLVARQEGATVTLTPRSPPLLDPEESFYCASAWIRGSEGRTAVLHILVDSEPDESVELTLDGTWRQVTASKYFFPRMVGSVRLVLPAGVQTPVWVDDVKLWRSDSSLCKDEP</sequence>
<gene>
    <name evidence="1" type="ORF">JY651_17430</name>
</gene>
<dbReference type="RefSeq" id="WP_206728147.1">
    <property type="nucleotide sequence ID" value="NZ_CP071090.1"/>
</dbReference>
<proteinExistence type="predicted"/>
<dbReference type="Gene3D" id="2.60.120.260">
    <property type="entry name" value="Galactose-binding domain-like"/>
    <property type="match status" value="1"/>
</dbReference>
<dbReference type="Proteomes" id="UP000662747">
    <property type="component" value="Chromosome"/>
</dbReference>
<organism evidence="1 2">
    <name type="scientific">Pyxidicoccus parkwayensis</name>
    <dbReference type="NCBI Taxonomy" id="2813578"/>
    <lineage>
        <taxon>Bacteria</taxon>
        <taxon>Pseudomonadati</taxon>
        <taxon>Myxococcota</taxon>
        <taxon>Myxococcia</taxon>
        <taxon>Myxococcales</taxon>
        <taxon>Cystobacterineae</taxon>
        <taxon>Myxococcaceae</taxon>
        <taxon>Pyxidicoccus</taxon>
    </lineage>
</organism>
<protein>
    <recommendedName>
        <fullName evidence="3">Lipoprotein</fullName>
    </recommendedName>
</protein>
<evidence type="ECO:0000313" key="1">
    <source>
        <dbReference type="EMBL" id="QSQ26602.1"/>
    </source>
</evidence>
<dbReference type="EMBL" id="CP071090">
    <property type="protein sequence ID" value="QSQ26602.1"/>
    <property type="molecule type" value="Genomic_DNA"/>
</dbReference>
<evidence type="ECO:0008006" key="3">
    <source>
        <dbReference type="Google" id="ProtNLM"/>
    </source>
</evidence>
<keyword evidence="2" id="KW-1185">Reference proteome</keyword>